<evidence type="ECO:0000313" key="5">
    <source>
        <dbReference type="RefSeq" id="XP_017027185.1"/>
    </source>
</evidence>
<keyword evidence="1" id="KW-0472">Membrane</keyword>
<dbReference type="RefSeq" id="XP_017027168.1">
    <property type="nucleotide sequence ID" value="XM_017171679.1"/>
</dbReference>
<proteinExistence type="predicted"/>
<keyword evidence="2" id="KW-1185">Reference proteome</keyword>
<feature type="transmembrane region" description="Helical" evidence="1">
    <location>
        <begin position="12"/>
        <end position="33"/>
    </location>
</feature>
<sequence length="141" mass="15911">MCVFPTFASKICTLVIIPIAIIFSGAEIVEIIVHLCKPESLENILYLNLIVGIVYFVGLCVGFYAALYRHVICIQLMLFVIAAYVLVKSFIWITSMNSSTTDDEKIVHVCFQASFVASVLTFLLAFIYCLRLKELQNIEPY</sequence>
<evidence type="ECO:0000256" key="1">
    <source>
        <dbReference type="SAM" id="Phobius"/>
    </source>
</evidence>
<dbReference type="Proteomes" id="UP001652661">
    <property type="component" value="Chromosome 3L"/>
</dbReference>
<dbReference type="GeneID" id="108078087"/>
<keyword evidence="1" id="KW-1133">Transmembrane helix</keyword>
<keyword evidence="1" id="KW-0812">Transmembrane</keyword>
<dbReference type="RefSeq" id="XP_017027185.1">
    <property type="nucleotide sequence ID" value="XM_017171696.1"/>
</dbReference>
<accession>A0A6P4IWA2</accession>
<protein>
    <submittedName>
        <fullName evidence="3 4">Uncharacterized protein LOC108078087</fullName>
    </submittedName>
</protein>
<feature type="transmembrane region" description="Helical" evidence="1">
    <location>
        <begin position="106"/>
        <end position="130"/>
    </location>
</feature>
<name>A0A6P4IWA2_DROKI</name>
<evidence type="ECO:0000313" key="2">
    <source>
        <dbReference type="Proteomes" id="UP001652661"/>
    </source>
</evidence>
<feature type="transmembrane region" description="Helical" evidence="1">
    <location>
        <begin position="45"/>
        <end position="67"/>
    </location>
</feature>
<organism evidence="2 4">
    <name type="scientific">Drosophila kikkawai</name>
    <name type="common">Fruit fly</name>
    <dbReference type="NCBI Taxonomy" id="30033"/>
    <lineage>
        <taxon>Eukaryota</taxon>
        <taxon>Metazoa</taxon>
        <taxon>Ecdysozoa</taxon>
        <taxon>Arthropoda</taxon>
        <taxon>Hexapoda</taxon>
        <taxon>Insecta</taxon>
        <taxon>Pterygota</taxon>
        <taxon>Neoptera</taxon>
        <taxon>Endopterygota</taxon>
        <taxon>Diptera</taxon>
        <taxon>Brachycera</taxon>
        <taxon>Muscomorpha</taxon>
        <taxon>Ephydroidea</taxon>
        <taxon>Drosophilidae</taxon>
        <taxon>Drosophila</taxon>
        <taxon>Sophophora</taxon>
    </lineage>
</organism>
<dbReference type="AlphaFoldDB" id="A0A6P4IWA2"/>
<dbReference type="RefSeq" id="XP_017027176.1">
    <property type="nucleotide sequence ID" value="XM_017171687.1"/>
</dbReference>
<evidence type="ECO:0000313" key="3">
    <source>
        <dbReference type="RefSeq" id="XP_017027168.1"/>
    </source>
</evidence>
<reference evidence="3 4" key="1">
    <citation type="submission" date="2025-04" db="UniProtKB">
        <authorList>
            <consortium name="RefSeq"/>
        </authorList>
    </citation>
    <scope>IDENTIFICATION</scope>
</reference>
<gene>
    <name evidence="3 4 5" type="primary">LOC108078087</name>
</gene>
<evidence type="ECO:0000313" key="4">
    <source>
        <dbReference type="RefSeq" id="XP_017027176.1"/>
    </source>
</evidence>
<feature type="transmembrane region" description="Helical" evidence="1">
    <location>
        <begin position="74"/>
        <end position="94"/>
    </location>
</feature>